<dbReference type="Proteomes" id="UP000660381">
    <property type="component" value="Unassembled WGS sequence"/>
</dbReference>
<sequence>MKTLSSLDEVVKYLEQHENSTRIKKLIFCACTNIWENDQDKLNNFKLPELIQELCTLNPILDSLKLSLSQVVKSLNKQAEYSLLASVVFNEVQKLYIKDEESTGILLNQPNQDESIFYNSGQISSNALNQSPNSKIKSQYDQFDLRQNLMKYTNPLRAKIILFSVLYHKFTFQEEDWFKLRAEELDSLLQKLFDSCSTLRELEFKLNNSVISLGHPDENTQVASAIIQSMRGLYRDISSTSATQYQPINSYSSQETRPLVDLNYDITLTDVDHIYENDIDGENTCQFIVPPTKNMFNKNNDGNF</sequence>
<evidence type="ECO:0000313" key="1">
    <source>
        <dbReference type="EMBL" id="MBD2690730.1"/>
    </source>
</evidence>
<comment type="caution">
    <text evidence="1">The sequence shown here is derived from an EMBL/GenBank/DDBJ whole genome shotgun (WGS) entry which is preliminary data.</text>
</comment>
<dbReference type="RefSeq" id="WP_190905284.1">
    <property type="nucleotide sequence ID" value="NZ_JACJTQ010000002.1"/>
</dbReference>
<proteinExistence type="predicted"/>
<gene>
    <name evidence="1" type="ORF">H6G68_02995</name>
</gene>
<evidence type="ECO:0000313" key="2">
    <source>
        <dbReference type="Proteomes" id="UP000660381"/>
    </source>
</evidence>
<protein>
    <submittedName>
        <fullName evidence="1">Uncharacterized protein</fullName>
    </submittedName>
</protein>
<dbReference type="EMBL" id="JACJTQ010000002">
    <property type="protein sequence ID" value="MBD2690730.1"/>
    <property type="molecule type" value="Genomic_DNA"/>
</dbReference>
<reference evidence="1 2" key="1">
    <citation type="journal article" date="2020" name="ISME J.">
        <title>Comparative genomics reveals insights into cyanobacterial evolution and habitat adaptation.</title>
        <authorList>
            <person name="Chen M.Y."/>
            <person name="Teng W.K."/>
            <person name="Zhao L."/>
            <person name="Hu C.X."/>
            <person name="Zhou Y.K."/>
            <person name="Han B.P."/>
            <person name="Song L.R."/>
            <person name="Shu W.S."/>
        </authorList>
    </citation>
    <scope>NUCLEOTIDE SEQUENCE [LARGE SCALE GENOMIC DNA]</scope>
    <source>
        <strain evidence="1 2">FACHB-362</strain>
    </source>
</reference>
<keyword evidence="2" id="KW-1185">Reference proteome</keyword>
<accession>A0ABR8IXD0</accession>
<name>A0ABR8IXD0_9NOST</name>
<organism evidence="1 2">
    <name type="scientific">Anabaena catenula FACHB-362</name>
    <dbReference type="NCBI Taxonomy" id="2692877"/>
    <lineage>
        <taxon>Bacteria</taxon>
        <taxon>Bacillati</taxon>
        <taxon>Cyanobacteriota</taxon>
        <taxon>Cyanophyceae</taxon>
        <taxon>Nostocales</taxon>
        <taxon>Nostocaceae</taxon>
        <taxon>Anabaena</taxon>
    </lineage>
</organism>